<feature type="region of interest" description="Disordered" evidence="1">
    <location>
        <begin position="44"/>
        <end position="190"/>
    </location>
</feature>
<evidence type="ECO:0000256" key="1">
    <source>
        <dbReference type="SAM" id="MobiDB-lite"/>
    </source>
</evidence>
<feature type="region of interest" description="Disordered" evidence="1">
    <location>
        <begin position="204"/>
        <end position="258"/>
    </location>
</feature>
<reference evidence="2" key="1">
    <citation type="submission" date="2014-11" db="EMBL/GenBank/DDBJ databases">
        <authorList>
            <person name="Otto D Thomas"/>
            <person name="Naeem Raeece"/>
        </authorList>
    </citation>
    <scope>NUCLEOTIDE SEQUENCE</scope>
</reference>
<name>A0A0G4HE03_9ALVE</name>
<feature type="compositionally biased region" description="Acidic residues" evidence="1">
    <location>
        <begin position="134"/>
        <end position="146"/>
    </location>
</feature>
<feature type="compositionally biased region" description="Basic and acidic residues" evidence="1">
    <location>
        <begin position="120"/>
        <end position="133"/>
    </location>
</feature>
<organism evidence="2">
    <name type="scientific">Chromera velia CCMP2878</name>
    <dbReference type="NCBI Taxonomy" id="1169474"/>
    <lineage>
        <taxon>Eukaryota</taxon>
        <taxon>Sar</taxon>
        <taxon>Alveolata</taxon>
        <taxon>Colpodellida</taxon>
        <taxon>Chromeraceae</taxon>
        <taxon>Chromera</taxon>
    </lineage>
</organism>
<sequence length="258" mass="28586">MTGCLIEERAGLLLLNPVAMKLEKGEVREGFEAWDFEGVEVGREVEAGGEEVEEEEVGEVEGGDQSQTAHANEKKEEKKGGKGTCFEKGREVTKRMNGGSPSLASSRPPTLFFHTFSFPRQDRETPEENKTNMEEEEVGEVEEEDQSQMAHASEKKEEKKGGKGTCFEKGGEVTKKMNGSSPGLAFSRPPTLFSHTLSFLCQDRETSEESKMMGAQERGRAKGSKTVGRQRHEEEEEMGEEEEESESRVKGKGRRGAT</sequence>
<proteinExistence type="predicted"/>
<evidence type="ECO:0000313" key="2">
    <source>
        <dbReference type="EMBL" id="CEM42283.1"/>
    </source>
</evidence>
<feature type="compositionally biased region" description="Acidic residues" evidence="1">
    <location>
        <begin position="234"/>
        <end position="245"/>
    </location>
</feature>
<protein>
    <submittedName>
        <fullName evidence="2">Uncharacterized protein</fullName>
    </submittedName>
</protein>
<accession>A0A0G4HE03</accession>
<dbReference type="AlphaFoldDB" id="A0A0G4HE03"/>
<feature type="compositionally biased region" description="Basic and acidic residues" evidence="1">
    <location>
        <begin position="152"/>
        <end position="161"/>
    </location>
</feature>
<feature type="compositionally biased region" description="Polar residues" evidence="1">
    <location>
        <begin position="99"/>
        <end position="108"/>
    </location>
</feature>
<gene>
    <name evidence="2" type="ORF">Cvel_964</name>
</gene>
<dbReference type="EMBL" id="CDMZ01002419">
    <property type="protein sequence ID" value="CEM42283.1"/>
    <property type="molecule type" value="Genomic_DNA"/>
</dbReference>
<feature type="compositionally biased region" description="Basic and acidic residues" evidence="1">
    <location>
        <begin position="71"/>
        <end position="94"/>
    </location>
</feature>
<feature type="compositionally biased region" description="Acidic residues" evidence="1">
    <location>
        <begin position="47"/>
        <end position="62"/>
    </location>
</feature>
<dbReference type="VEuPathDB" id="CryptoDB:Cvel_964"/>